<comment type="subcellular location">
    <subcellularLocation>
        <location evidence="1">Secreted</location>
    </subcellularLocation>
</comment>
<accession>A0A8J2T9K9</accession>
<evidence type="ECO:0000259" key="8">
    <source>
        <dbReference type="PROSITE" id="PS52012"/>
    </source>
</evidence>
<dbReference type="OrthoDB" id="4095829at2759"/>
<keyword evidence="3 7" id="KW-0732">Signal</keyword>
<evidence type="ECO:0000256" key="3">
    <source>
        <dbReference type="ARBA" id="ARBA00022729"/>
    </source>
</evidence>
<evidence type="ECO:0000256" key="4">
    <source>
        <dbReference type="ARBA" id="ARBA00023157"/>
    </source>
</evidence>
<name>A0A8J2T9K9_ZYGB2</name>
<keyword evidence="4 5" id="KW-1015">Disulfide bond</keyword>
<dbReference type="Pfam" id="PF05730">
    <property type="entry name" value="CFEM"/>
    <property type="match status" value="1"/>
</dbReference>
<feature type="disulfide bond" evidence="5">
    <location>
        <begin position="30"/>
        <end position="61"/>
    </location>
</feature>
<dbReference type="SMART" id="SM00747">
    <property type="entry name" value="CFEM"/>
    <property type="match status" value="1"/>
</dbReference>
<keyword evidence="10" id="KW-1185">Reference proteome</keyword>
<feature type="compositionally biased region" description="Low complexity" evidence="6">
    <location>
        <begin position="149"/>
        <end position="175"/>
    </location>
</feature>
<evidence type="ECO:0000313" key="10">
    <source>
        <dbReference type="Proteomes" id="UP000019375"/>
    </source>
</evidence>
<dbReference type="AlphaFoldDB" id="A0A8J2T9K9"/>
<organism evidence="9 10">
    <name type="scientific">Zygosaccharomyces bailii (strain CLIB 213 / ATCC 58445 / CBS 680 / BCRC 21525 / NBRC 1098 / NCYC 1416 / NRRL Y-2227)</name>
    <dbReference type="NCBI Taxonomy" id="1333698"/>
    <lineage>
        <taxon>Eukaryota</taxon>
        <taxon>Fungi</taxon>
        <taxon>Dikarya</taxon>
        <taxon>Ascomycota</taxon>
        <taxon>Saccharomycotina</taxon>
        <taxon>Saccharomycetes</taxon>
        <taxon>Saccharomycetales</taxon>
        <taxon>Saccharomycetaceae</taxon>
        <taxon>Zygosaccharomyces</taxon>
    </lineage>
</organism>
<keyword evidence="2" id="KW-0964">Secreted</keyword>
<evidence type="ECO:0000256" key="2">
    <source>
        <dbReference type="ARBA" id="ARBA00022525"/>
    </source>
</evidence>
<dbReference type="GO" id="GO:0005576">
    <property type="term" value="C:extracellular region"/>
    <property type="evidence" value="ECO:0007669"/>
    <property type="project" value="UniProtKB-SubCell"/>
</dbReference>
<dbReference type="PROSITE" id="PS52012">
    <property type="entry name" value="CFEM"/>
    <property type="match status" value="1"/>
</dbReference>
<feature type="disulfide bond" evidence="5">
    <location>
        <begin position="26"/>
        <end position="66"/>
    </location>
</feature>
<feature type="compositionally biased region" description="Low complexity" evidence="6">
    <location>
        <begin position="87"/>
        <end position="132"/>
    </location>
</feature>
<evidence type="ECO:0000256" key="6">
    <source>
        <dbReference type="SAM" id="MobiDB-lite"/>
    </source>
</evidence>
<sequence length="274" mass="26671">MRTSTVLSSVAVALFSNQVLATPPACLLACVAEVTKGSSKCDAMNEVNCICSNESDSVKSCLNSKCPNNNADEAWSDFQSSCNGKTGSSSASSSSTSSSSKATSSKATSSKATSSKATSSKATSSTAAGSSTPSQTGGKAVTSQTNTPSGTAAAAETTSESQAASSGAAGSQGAQSATVQTQVVSSTGGSGVVVYTNYITQYSTVVEGVTVTETGAPVTKTVGGSTVEVTTTCSTVMAKRDASESASITSTSSGAAAGLQVGPVAFLAGAALLI</sequence>
<comment type="caution">
    <text evidence="5">Lacks conserved residue(s) required for the propagation of feature annotation.</text>
</comment>
<evidence type="ECO:0000256" key="7">
    <source>
        <dbReference type="SAM" id="SignalP"/>
    </source>
</evidence>
<reference evidence="10" key="1">
    <citation type="journal article" date="2013" name="Genome Announc.">
        <title>Genome sequence of the food spoilage yeast Zygosaccharomyces bailii CLIB 213(T).</title>
        <authorList>
            <person name="Galeote V."/>
            <person name="Bigey F."/>
            <person name="Devillers H."/>
            <person name="Neuveglise C."/>
            <person name="Dequin S."/>
        </authorList>
    </citation>
    <scope>NUCLEOTIDE SEQUENCE [LARGE SCALE GENOMIC DNA]</scope>
    <source>
        <strain evidence="10">CLIB 213 / ATCC 58445 / CBS 680 / CCRC 21525 / NBRC 1098 / NCYC 1416 / NRRL Y-2227</strain>
    </source>
</reference>
<feature type="domain" description="CFEM" evidence="8">
    <location>
        <begin position="1"/>
        <end position="109"/>
    </location>
</feature>
<evidence type="ECO:0000313" key="9">
    <source>
        <dbReference type="EMBL" id="CDF91384.1"/>
    </source>
</evidence>
<dbReference type="Proteomes" id="UP000019375">
    <property type="component" value="Unassembled WGS sequence"/>
</dbReference>
<gene>
    <name evidence="9" type="ORF">BN860_01662g</name>
</gene>
<dbReference type="EMBL" id="HG316464">
    <property type="protein sequence ID" value="CDF91384.1"/>
    <property type="molecule type" value="Genomic_DNA"/>
</dbReference>
<feature type="compositionally biased region" description="Polar residues" evidence="6">
    <location>
        <begin position="133"/>
        <end position="148"/>
    </location>
</feature>
<protein>
    <submittedName>
        <fullName evidence="9">ZYBA0S11-01662g1_1</fullName>
    </submittedName>
</protein>
<proteinExistence type="predicted"/>
<feature type="chain" id="PRO_5035254825" evidence="7">
    <location>
        <begin position="22"/>
        <end position="274"/>
    </location>
</feature>
<evidence type="ECO:0000256" key="1">
    <source>
        <dbReference type="ARBA" id="ARBA00004613"/>
    </source>
</evidence>
<evidence type="ECO:0000256" key="5">
    <source>
        <dbReference type="PROSITE-ProRule" id="PRU01356"/>
    </source>
</evidence>
<dbReference type="InterPro" id="IPR008427">
    <property type="entry name" value="Extracellular_membr_CFEM_dom"/>
</dbReference>
<feature type="region of interest" description="Disordered" evidence="6">
    <location>
        <begin position="87"/>
        <end position="175"/>
    </location>
</feature>
<feature type="signal peptide" evidence="7">
    <location>
        <begin position="1"/>
        <end position="21"/>
    </location>
</feature>